<keyword evidence="1" id="KW-0732">Signal</keyword>
<organism evidence="2 3">
    <name type="scientific">Allosphingosinicella indica</name>
    <dbReference type="NCBI Taxonomy" id="941907"/>
    <lineage>
        <taxon>Bacteria</taxon>
        <taxon>Pseudomonadati</taxon>
        <taxon>Pseudomonadota</taxon>
        <taxon>Alphaproteobacteria</taxon>
        <taxon>Sphingomonadales</taxon>
        <taxon>Sphingomonadaceae</taxon>
        <taxon>Allosphingosinicella</taxon>
    </lineage>
</organism>
<sequence length="190" mass="19524">MPIMGAVALAASMARAAHAQDNLTSSAAPAPAPPAIVDANTVPAVPTASDCSQPGSCGAIMLPKDTIVQVAAVNEITSIDMKEGDQHMLQIATDVAQNGKVIIPRGAPVKGKIIWRTGKGIVGKSAKFEIEFEEVTVGGKAYLLKGKHRQEGRGNTAAALLASWVVTGRSAVIPSGAVMNAFTEEDIPST</sequence>
<evidence type="ECO:0000256" key="1">
    <source>
        <dbReference type="SAM" id="SignalP"/>
    </source>
</evidence>
<dbReference type="AlphaFoldDB" id="A0A1X7FYQ4"/>
<feature type="signal peptide" evidence="1">
    <location>
        <begin position="1"/>
        <end position="19"/>
    </location>
</feature>
<feature type="chain" id="PRO_5013027589" evidence="1">
    <location>
        <begin position="20"/>
        <end position="190"/>
    </location>
</feature>
<dbReference type="Proteomes" id="UP000192934">
    <property type="component" value="Chromosome I"/>
</dbReference>
<reference evidence="3" key="1">
    <citation type="submission" date="2017-04" db="EMBL/GenBank/DDBJ databases">
        <authorList>
            <person name="Varghese N."/>
            <person name="Submissions S."/>
        </authorList>
    </citation>
    <scope>NUCLEOTIDE SEQUENCE [LARGE SCALE GENOMIC DNA]</scope>
    <source>
        <strain evidence="3">Dd16</strain>
    </source>
</reference>
<evidence type="ECO:0000313" key="3">
    <source>
        <dbReference type="Proteomes" id="UP000192934"/>
    </source>
</evidence>
<name>A0A1X7FYQ4_9SPHN</name>
<evidence type="ECO:0000313" key="2">
    <source>
        <dbReference type="EMBL" id="SMF61114.1"/>
    </source>
</evidence>
<accession>A0A1X7FYQ4</accession>
<protein>
    <submittedName>
        <fullName evidence="2">Uncharacterized protein</fullName>
    </submittedName>
</protein>
<proteinExistence type="predicted"/>
<keyword evidence="3" id="KW-1185">Reference proteome</keyword>
<dbReference type="EMBL" id="LT840185">
    <property type="protein sequence ID" value="SMF61114.1"/>
    <property type="molecule type" value="Genomic_DNA"/>
</dbReference>
<gene>
    <name evidence="2" type="ORF">SAMN06295910_0128</name>
</gene>